<evidence type="ECO:0000313" key="2">
    <source>
        <dbReference type="EMBL" id="BAO82682.1"/>
    </source>
</evidence>
<name>A0A060NLL3_9BURK</name>
<organism evidence="2 3">
    <name type="scientific">Serpentinimonas maccroryi</name>
    <dbReference type="NCBI Taxonomy" id="1458426"/>
    <lineage>
        <taxon>Bacteria</taxon>
        <taxon>Pseudomonadati</taxon>
        <taxon>Pseudomonadota</taxon>
        <taxon>Betaproteobacteria</taxon>
        <taxon>Burkholderiales</taxon>
        <taxon>Comamonadaceae</taxon>
        <taxon>Serpentinimonas</taxon>
    </lineage>
</organism>
<dbReference type="HOGENOM" id="CLU_1822093_0_0_4"/>
<dbReference type="Proteomes" id="UP000066014">
    <property type="component" value="Chromosome"/>
</dbReference>
<protein>
    <submittedName>
        <fullName evidence="2">Predicted amino acid aldolase or racemase</fullName>
    </submittedName>
</protein>
<sequence>MARSGKARAAGAAGALARGGADVTGAGAAGRALGAWARSSTTTCTCAGAPEAGVAQPLCSAHSTPACANTTAAVTLTGRAKVRQGGRGKGMEAGSKQEARKLPAGAQGKPSSIANCSWQCSIINENHAQLAAVASPAVRHK</sequence>
<feature type="region of interest" description="Disordered" evidence="1">
    <location>
        <begin position="79"/>
        <end position="108"/>
    </location>
</feature>
<proteinExistence type="predicted"/>
<dbReference type="KEGG" id="cbab:SMCB_0454"/>
<dbReference type="EMBL" id="AP014569">
    <property type="protein sequence ID" value="BAO82682.1"/>
    <property type="molecule type" value="Genomic_DNA"/>
</dbReference>
<dbReference type="AlphaFoldDB" id="A0A060NLL3"/>
<keyword evidence="3" id="KW-1185">Reference proteome</keyword>
<evidence type="ECO:0000313" key="3">
    <source>
        <dbReference type="Proteomes" id="UP000066014"/>
    </source>
</evidence>
<evidence type="ECO:0000256" key="1">
    <source>
        <dbReference type="SAM" id="MobiDB-lite"/>
    </source>
</evidence>
<accession>A0A060NLL3</accession>
<gene>
    <name evidence="2" type="ORF">SMCB_0454</name>
</gene>
<reference evidence="2 3" key="1">
    <citation type="journal article" date="2014" name="Nat. Commun.">
        <title>Physiological and genomic features of highly alkaliphilic hydrogen-utilizing Betaproteobacteria from a continental serpentinizing site.</title>
        <authorList>
            <person name="Suzuki S."/>
            <person name="Kuenen J.G."/>
            <person name="Schipper K."/>
            <person name="van der Velde S."/>
            <person name="Ishii S."/>
            <person name="Wu A."/>
            <person name="Sorokin D.Y."/>
            <person name="Tenney A."/>
            <person name="Meng X.Y."/>
            <person name="Morrill P.L."/>
            <person name="Kamagata Y."/>
            <person name="Muyzer G."/>
            <person name="Nealson K.H."/>
        </authorList>
    </citation>
    <scope>NUCLEOTIDE SEQUENCE [LARGE SCALE GENOMIC DNA]</scope>
    <source>
        <strain evidence="2 3">B1</strain>
    </source>
</reference>